<comment type="caution">
    <text evidence="2">The sequence shown here is derived from an EMBL/GenBank/DDBJ whole genome shotgun (WGS) entry which is preliminary data.</text>
</comment>
<protein>
    <recommendedName>
        <fullName evidence="1">DUF7079 domain-containing protein</fullName>
    </recommendedName>
</protein>
<evidence type="ECO:0000313" key="4">
    <source>
        <dbReference type="Proteomes" id="UP000256491"/>
    </source>
</evidence>
<keyword evidence="4" id="KW-1185">Reference proteome</keyword>
<sequence length="128" mass="15188">MGEESLENRKQVWIALSELYLDTELQESDFIYIAKTLLESPFTFEEVKRIDQFEVFPVLFSNLLSPAGEWAGFNELLLVKNIMKWIETRSKLDIFAVKCIYLFYDKINRSYWKRIEEIYNQADGGSLR</sequence>
<dbReference type="RefSeq" id="WP_115916718.1">
    <property type="nucleotide sequence ID" value="NZ_BJYH01000006.1"/>
</dbReference>
<accession>A0AAE3YB11</accession>
<reference evidence="3 4" key="1">
    <citation type="journal article" date="2010" name="Syst. Appl. Microbiol.">
        <title>Four new species of Chryseobacterium from the rhizosphere of coastal sand dune plants, Chryseobacterium elymi sp. nov., Chryseobacterium hagamense sp. nov., Chryseobacterium lathyri sp. nov. and Chryseobacterium rhizosphaerae sp. nov.</title>
        <authorList>
            <person name="Cho S.H."/>
            <person name="Lee K.S."/>
            <person name="Shin D.S."/>
            <person name="Han J.H."/>
            <person name="Park K.S."/>
            <person name="Lee C.H."/>
            <person name="Park K.H."/>
            <person name="Kim S.B."/>
        </authorList>
    </citation>
    <scope>NUCLEOTIDE SEQUENCE [LARGE SCALE GENOMIC DNA]</scope>
    <source>
        <strain evidence="3 4">KCTC 22548</strain>
    </source>
</reference>
<feature type="domain" description="DUF7079" evidence="1">
    <location>
        <begin position="7"/>
        <end position="117"/>
    </location>
</feature>
<dbReference type="EMBL" id="QNUF01000002">
    <property type="protein sequence ID" value="REC78297.1"/>
    <property type="molecule type" value="Genomic_DNA"/>
</dbReference>
<evidence type="ECO:0000313" key="5">
    <source>
        <dbReference type="Proteomes" id="UP001184861"/>
    </source>
</evidence>
<dbReference type="AlphaFoldDB" id="A0AAE3YB11"/>
<evidence type="ECO:0000259" key="1">
    <source>
        <dbReference type="Pfam" id="PF23296"/>
    </source>
</evidence>
<dbReference type="Proteomes" id="UP000256491">
    <property type="component" value="Unassembled WGS sequence"/>
</dbReference>
<evidence type="ECO:0000313" key="3">
    <source>
        <dbReference type="EMBL" id="REC78297.1"/>
    </source>
</evidence>
<dbReference type="Pfam" id="PF23296">
    <property type="entry name" value="DUF7079"/>
    <property type="match status" value="1"/>
</dbReference>
<proteinExistence type="predicted"/>
<evidence type="ECO:0000313" key="2">
    <source>
        <dbReference type="EMBL" id="MDR6526851.1"/>
    </source>
</evidence>
<dbReference type="InterPro" id="IPR055507">
    <property type="entry name" value="DUF7079"/>
</dbReference>
<name>A0AAE3YB11_9FLAO</name>
<dbReference type="EMBL" id="JAVDQY010000002">
    <property type="protein sequence ID" value="MDR6526851.1"/>
    <property type="molecule type" value="Genomic_DNA"/>
</dbReference>
<reference evidence="2" key="3">
    <citation type="submission" date="2023-07" db="EMBL/GenBank/DDBJ databases">
        <title>Sorghum-associated microbial communities from plants grown in Nebraska, USA.</title>
        <authorList>
            <person name="Schachtman D."/>
        </authorList>
    </citation>
    <scope>NUCLEOTIDE SEQUENCE</scope>
    <source>
        <strain evidence="2">DS2360</strain>
    </source>
</reference>
<dbReference type="Proteomes" id="UP001184861">
    <property type="component" value="Unassembled WGS sequence"/>
</dbReference>
<organism evidence="2 5">
    <name type="scientific">Chryseobacterium rhizosphaerae</name>
    <dbReference type="NCBI Taxonomy" id="395937"/>
    <lineage>
        <taxon>Bacteria</taxon>
        <taxon>Pseudomonadati</taxon>
        <taxon>Bacteroidota</taxon>
        <taxon>Flavobacteriia</taxon>
        <taxon>Flavobacteriales</taxon>
        <taxon>Weeksellaceae</taxon>
        <taxon>Chryseobacterium group</taxon>
        <taxon>Chryseobacterium</taxon>
    </lineage>
</organism>
<gene>
    <name evidence="3" type="ORF">DRF57_02360</name>
    <name evidence="2" type="ORF">J2787_002231</name>
</gene>
<reference evidence="3" key="2">
    <citation type="submission" date="2018-06" db="EMBL/GenBank/DDBJ databases">
        <authorList>
            <person name="Newman J.D."/>
            <person name="Hugo C.J."/>
            <person name="Kriek I.-M."/>
            <person name="Nel L."/>
        </authorList>
    </citation>
    <scope>NUCLEOTIDE SEQUENCE</scope>
    <source>
        <strain evidence="3">KCTC 22548</strain>
    </source>
</reference>